<dbReference type="PANTHER" id="PTHR13789:SF309">
    <property type="entry name" value="PUTATIVE (AFU_ORTHOLOGUE AFUA_6G14510)-RELATED"/>
    <property type="match status" value="1"/>
</dbReference>
<evidence type="ECO:0000256" key="1">
    <source>
        <dbReference type="ARBA" id="ARBA00007992"/>
    </source>
</evidence>
<dbReference type="GO" id="GO:0004497">
    <property type="term" value="F:monooxygenase activity"/>
    <property type="evidence" value="ECO:0007669"/>
    <property type="project" value="UniProtKB-KW"/>
</dbReference>
<keyword evidence="5" id="KW-0503">Monooxygenase</keyword>
<keyword evidence="8" id="KW-1185">Reference proteome</keyword>
<evidence type="ECO:0000256" key="2">
    <source>
        <dbReference type="ARBA" id="ARBA00022630"/>
    </source>
</evidence>
<dbReference type="EMBL" id="JH711576">
    <property type="protein sequence ID" value="EIW82792.1"/>
    <property type="molecule type" value="Genomic_DNA"/>
</dbReference>
<organism evidence="7 8">
    <name type="scientific">Coniophora puteana (strain RWD-64-598)</name>
    <name type="common">Brown rot fungus</name>
    <dbReference type="NCBI Taxonomy" id="741705"/>
    <lineage>
        <taxon>Eukaryota</taxon>
        <taxon>Fungi</taxon>
        <taxon>Dikarya</taxon>
        <taxon>Basidiomycota</taxon>
        <taxon>Agaricomycotina</taxon>
        <taxon>Agaricomycetes</taxon>
        <taxon>Agaricomycetidae</taxon>
        <taxon>Boletales</taxon>
        <taxon>Coniophorineae</taxon>
        <taxon>Coniophoraceae</taxon>
        <taxon>Coniophora</taxon>
    </lineage>
</organism>
<dbReference type="PANTHER" id="PTHR13789">
    <property type="entry name" value="MONOOXYGENASE"/>
    <property type="match status" value="1"/>
</dbReference>
<gene>
    <name evidence="7" type="ORF">CONPUDRAFT_88858</name>
</gene>
<dbReference type="InterPro" id="IPR050493">
    <property type="entry name" value="FAD-dep_Monooxygenase_BioMet"/>
</dbReference>
<keyword evidence="2" id="KW-0285">Flavoprotein</keyword>
<keyword evidence="4" id="KW-0560">Oxidoreductase</keyword>
<evidence type="ECO:0000313" key="7">
    <source>
        <dbReference type="EMBL" id="EIW82792.1"/>
    </source>
</evidence>
<keyword evidence="3" id="KW-0274">FAD</keyword>
<dbReference type="InterPro" id="IPR002938">
    <property type="entry name" value="FAD-bd"/>
</dbReference>
<dbReference type="InterPro" id="IPR036188">
    <property type="entry name" value="FAD/NAD-bd_sf"/>
</dbReference>
<reference evidence="8" key="1">
    <citation type="journal article" date="2012" name="Science">
        <title>The Paleozoic origin of enzymatic lignin decomposition reconstructed from 31 fungal genomes.</title>
        <authorList>
            <person name="Floudas D."/>
            <person name="Binder M."/>
            <person name="Riley R."/>
            <person name="Barry K."/>
            <person name="Blanchette R.A."/>
            <person name="Henrissat B."/>
            <person name="Martinez A.T."/>
            <person name="Otillar R."/>
            <person name="Spatafora J.W."/>
            <person name="Yadav J.S."/>
            <person name="Aerts A."/>
            <person name="Benoit I."/>
            <person name="Boyd A."/>
            <person name="Carlson A."/>
            <person name="Copeland A."/>
            <person name="Coutinho P.M."/>
            <person name="de Vries R.P."/>
            <person name="Ferreira P."/>
            <person name="Findley K."/>
            <person name="Foster B."/>
            <person name="Gaskell J."/>
            <person name="Glotzer D."/>
            <person name="Gorecki P."/>
            <person name="Heitman J."/>
            <person name="Hesse C."/>
            <person name="Hori C."/>
            <person name="Igarashi K."/>
            <person name="Jurgens J.A."/>
            <person name="Kallen N."/>
            <person name="Kersten P."/>
            <person name="Kohler A."/>
            <person name="Kuees U."/>
            <person name="Kumar T.K.A."/>
            <person name="Kuo A."/>
            <person name="LaButti K."/>
            <person name="Larrondo L.F."/>
            <person name="Lindquist E."/>
            <person name="Ling A."/>
            <person name="Lombard V."/>
            <person name="Lucas S."/>
            <person name="Lundell T."/>
            <person name="Martin R."/>
            <person name="McLaughlin D.J."/>
            <person name="Morgenstern I."/>
            <person name="Morin E."/>
            <person name="Murat C."/>
            <person name="Nagy L.G."/>
            <person name="Nolan M."/>
            <person name="Ohm R.A."/>
            <person name="Patyshakuliyeva A."/>
            <person name="Rokas A."/>
            <person name="Ruiz-Duenas F.J."/>
            <person name="Sabat G."/>
            <person name="Salamov A."/>
            <person name="Samejima M."/>
            <person name="Schmutz J."/>
            <person name="Slot J.C."/>
            <person name="St John F."/>
            <person name="Stenlid J."/>
            <person name="Sun H."/>
            <person name="Sun S."/>
            <person name="Syed K."/>
            <person name="Tsang A."/>
            <person name="Wiebenga A."/>
            <person name="Young D."/>
            <person name="Pisabarro A."/>
            <person name="Eastwood D.C."/>
            <person name="Martin F."/>
            <person name="Cullen D."/>
            <person name="Grigoriev I.V."/>
            <person name="Hibbett D.S."/>
        </authorList>
    </citation>
    <scope>NUCLEOTIDE SEQUENCE [LARGE SCALE GENOMIC DNA]</scope>
    <source>
        <strain evidence="8">RWD-64-598 SS2</strain>
    </source>
</reference>
<accession>A0A5M3MUE0</accession>
<dbReference type="Proteomes" id="UP000053558">
    <property type="component" value="Unassembled WGS sequence"/>
</dbReference>
<dbReference type="RefSeq" id="XP_007766761.1">
    <property type="nucleotide sequence ID" value="XM_007768571.1"/>
</dbReference>
<evidence type="ECO:0000313" key="8">
    <source>
        <dbReference type="Proteomes" id="UP000053558"/>
    </source>
</evidence>
<dbReference type="AlphaFoldDB" id="A0A5M3MUE0"/>
<dbReference type="SUPFAM" id="SSF51905">
    <property type="entry name" value="FAD/NAD(P)-binding domain"/>
    <property type="match status" value="1"/>
</dbReference>
<comment type="caution">
    <text evidence="7">The sequence shown here is derived from an EMBL/GenBank/DDBJ whole genome shotgun (WGS) entry which is preliminary data.</text>
</comment>
<dbReference type="PRINTS" id="PR00420">
    <property type="entry name" value="RNGMNOXGNASE"/>
</dbReference>
<sequence length="403" mass="44663">MSTKVIVIGAGIAGPVLATFLKLKGYEPVIYERSPAFVENGLAHALQPNGLRVLGLLPGVVERLKGFEIQKIMQISAMEGHEQVLGQVDTSYLKGQIGFSITGVQRATLHKLLLTVAEEHGVKVNWGHHAISFKQSENEVQVTFENGHKDTASLVVGCDGLHSDTRIALFGNDKPEFTGQVQIGGFAPSSVAFERNALLSIFHDGMHMLTHAFDEHQHVWIVTMREAECKEDRGDRDAKTVEETRRGPLSKWSFGAGDLVKNATKITKYGLYDRPELKTWHKGRVVLLGDAAHPTSPHLGQGASQSFEDIYHLIRVLLKYNPDASSPSTDTLHKAFTEYEIIRVPASTRIVKGAREQGEIRAVEGLERGLARNRKVQEDWKDEEVTKQRMLSTLSGSFKKSEI</sequence>
<evidence type="ECO:0000259" key="6">
    <source>
        <dbReference type="Pfam" id="PF01494"/>
    </source>
</evidence>
<dbReference type="Gene3D" id="3.50.50.60">
    <property type="entry name" value="FAD/NAD(P)-binding domain"/>
    <property type="match status" value="1"/>
</dbReference>
<protein>
    <submittedName>
        <fullName evidence="7">FAD/NAD(P)-binding domain-containing protein</fullName>
    </submittedName>
</protein>
<dbReference type="OMA" id="NWIGVAQ"/>
<comment type="similarity">
    <text evidence="1">Belongs to the paxM FAD-dependent monooxygenase family.</text>
</comment>
<dbReference type="KEGG" id="cput:CONPUDRAFT_88858"/>
<evidence type="ECO:0000256" key="3">
    <source>
        <dbReference type="ARBA" id="ARBA00022827"/>
    </source>
</evidence>
<dbReference type="GeneID" id="19211279"/>
<dbReference type="GO" id="GO:0071949">
    <property type="term" value="F:FAD binding"/>
    <property type="evidence" value="ECO:0007669"/>
    <property type="project" value="InterPro"/>
</dbReference>
<name>A0A5M3MUE0_CONPW</name>
<proteinExistence type="inferred from homology"/>
<evidence type="ECO:0000256" key="4">
    <source>
        <dbReference type="ARBA" id="ARBA00023002"/>
    </source>
</evidence>
<dbReference type="OrthoDB" id="47494at2759"/>
<evidence type="ECO:0000256" key="5">
    <source>
        <dbReference type="ARBA" id="ARBA00023033"/>
    </source>
</evidence>
<dbReference type="Pfam" id="PF01494">
    <property type="entry name" value="FAD_binding_3"/>
    <property type="match status" value="1"/>
</dbReference>
<feature type="domain" description="FAD-binding" evidence="6">
    <location>
        <begin position="3"/>
        <end position="325"/>
    </location>
</feature>